<accession>A0A8I0AQ68</accession>
<proteinExistence type="predicted"/>
<feature type="transmembrane region" description="Helical" evidence="1">
    <location>
        <begin position="249"/>
        <end position="266"/>
    </location>
</feature>
<feature type="transmembrane region" description="Helical" evidence="1">
    <location>
        <begin position="216"/>
        <end position="240"/>
    </location>
</feature>
<gene>
    <name evidence="2" type="ORF">H8S09_09980</name>
</gene>
<keyword evidence="1" id="KW-1133">Transmembrane helix</keyword>
<dbReference type="AlphaFoldDB" id="A0A8I0AQ68"/>
<feature type="transmembrane region" description="Helical" evidence="1">
    <location>
        <begin position="53"/>
        <end position="79"/>
    </location>
</feature>
<feature type="transmembrane region" description="Helical" evidence="1">
    <location>
        <begin position="128"/>
        <end position="155"/>
    </location>
</feature>
<organism evidence="2 3">
    <name type="scientific">Coprococcus hominis</name>
    <name type="common">ex Liu et al. 2022</name>
    <dbReference type="NCBI Taxonomy" id="2763039"/>
    <lineage>
        <taxon>Bacteria</taxon>
        <taxon>Bacillati</taxon>
        <taxon>Bacillota</taxon>
        <taxon>Clostridia</taxon>
        <taxon>Lachnospirales</taxon>
        <taxon>Lachnospiraceae</taxon>
        <taxon>Coprococcus</taxon>
    </lineage>
</organism>
<evidence type="ECO:0000313" key="3">
    <source>
        <dbReference type="Proteomes" id="UP000615234"/>
    </source>
</evidence>
<comment type="caution">
    <text evidence="2">The sequence shown here is derived from an EMBL/GenBank/DDBJ whole genome shotgun (WGS) entry which is preliminary data.</text>
</comment>
<keyword evidence="1" id="KW-0812">Transmembrane</keyword>
<sequence>MASLLTFRDGIKNFCSKYDRIVAPAIRFILALLMFWSIVHITGGHNETISSGLVIFLLAVVCAFIPESLTYAIGGVVAFMNYFSGNKETGISFIVLFIIMYCLYIRFFPKATWVVMYAPLFFIIKMQYVLPILAGMFVGPIAIVPLAFGAVFYYFSLDASNYLAELSKTTDTENMLESYKYIFQHLIDNKDLLLTIVVFAVVLIITHVIYRLSVEYSWYAAIIVGGLFEIILFLVGNVVLNASISIGEILLGSICAVIIAVVAQFFKTVVDYSRVENTQFEDEEYYYYVKAVPKIVMTKQQKNVKKINTVSQNIADEDSVSGVTR</sequence>
<keyword evidence="1" id="KW-0472">Membrane</keyword>
<dbReference type="RefSeq" id="WP_117808842.1">
    <property type="nucleotide sequence ID" value="NZ_JACOOX010000005.1"/>
</dbReference>
<keyword evidence="3" id="KW-1185">Reference proteome</keyword>
<feature type="transmembrane region" description="Helical" evidence="1">
    <location>
        <begin position="192"/>
        <end position="210"/>
    </location>
</feature>
<dbReference type="Proteomes" id="UP000615234">
    <property type="component" value="Unassembled WGS sequence"/>
</dbReference>
<evidence type="ECO:0000313" key="2">
    <source>
        <dbReference type="EMBL" id="MBC5663217.1"/>
    </source>
</evidence>
<feature type="transmembrane region" description="Helical" evidence="1">
    <location>
        <begin position="91"/>
        <end position="108"/>
    </location>
</feature>
<dbReference type="EMBL" id="JACOOX010000005">
    <property type="protein sequence ID" value="MBC5663217.1"/>
    <property type="molecule type" value="Genomic_DNA"/>
</dbReference>
<reference evidence="2 3" key="1">
    <citation type="submission" date="2020-08" db="EMBL/GenBank/DDBJ databases">
        <title>Genome public.</title>
        <authorList>
            <person name="Liu C."/>
            <person name="Sun Q."/>
        </authorList>
    </citation>
    <scope>NUCLEOTIDE SEQUENCE [LARGE SCALE GENOMIC DNA]</scope>
    <source>
        <strain evidence="2 3">NSJ-10</strain>
    </source>
</reference>
<protein>
    <submittedName>
        <fullName evidence="2">Uncharacterized protein</fullName>
    </submittedName>
</protein>
<feature type="transmembrane region" description="Helical" evidence="1">
    <location>
        <begin position="21"/>
        <end position="41"/>
    </location>
</feature>
<evidence type="ECO:0000256" key="1">
    <source>
        <dbReference type="SAM" id="Phobius"/>
    </source>
</evidence>
<name>A0A8I0AQ68_9FIRM</name>